<dbReference type="RefSeq" id="WP_276266562.1">
    <property type="nucleotide sequence ID" value="NZ_JARJLM010000393.1"/>
</dbReference>
<accession>A0ABT6ATF4</accession>
<proteinExistence type="predicted"/>
<dbReference type="Proteomes" id="UP001216674">
    <property type="component" value="Unassembled WGS sequence"/>
</dbReference>
<evidence type="ECO:0000313" key="2">
    <source>
        <dbReference type="EMBL" id="MDF3835909.1"/>
    </source>
</evidence>
<gene>
    <name evidence="2" type="ORF">P3W85_23590</name>
</gene>
<sequence>MIQLQTDEKILFEGDASLLKSALSIVQGSAVGTNQRFVFHGDKRGTITLSQADISSAREVKHGLGTKWAVQTQTGETYQFLAANAAALRQVMLTLTGQEASAQAAHKEPELSAVRNWTAWLAAFGPTLAGFIAVLLMLIAGGLPTTWSLLGLIKLWVFKLAVIYTFLRIDYLKLQAQGYNLQKIGVPAPTNIFTYLFRRAKAFGHGKAYAVVWCASFAEQVYSLLSVL</sequence>
<keyword evidence="1" id="KW-1133">Transmembrane helix</keyword>
<feature type="transmembrane region" description="Helical" evidence="1">
    <location>
        <begin position="146"/>
        <end position="167"/>
    </location>
</feature>
<keyword evidence="3" id="KW-1185">Reference proteome</keyword>
<name>A0ABT6ATF4_9BURK</name>
<keyword evidence="1" id="KW-0812">Transmembrane</keyword>
<feature type="transmembrane region" description="Helical" evidence="1">
    <location>
        <begin position="117"/>
        <end position="140"/>
    </location>
</feature>
<dbReference type="EMBL" id="JARJLM010000393">
    <property type="protein sequence ID" value="MDF3835909.1"/>
    <property type="molecule type" value="Genomic_DNA"/>
</dbReference>
<comment type="caution">
    <text evidence="2">The sequence shown here is derived from an EMBL/GenBank/DDBJ whole genome shotgun (WGS) entry which is preliminary data.</text>
</comment>
<protein>
    <submittedName>
        <fullName evidence="2">Uncharacterized protein</fullName>
    </submittedName>
</protein>
<evidence type="ECO:0000256" key="1">
    <source>
        <dbReference type="SAM" id="Phobius"/>
    </source>
</evidence>
<evidence type="ECO:0000313" key="3">
    <source>
        <dbReference type="Proteomes" id="UP001216674"/>
    </source>
</evidence>
<reference evidence="2 3" key="1">
    <citation type="submission" date="2023-03" db="EMBL/GenBank/DDBJ databases">
        <title>Draft assemblies of triclosan tolerant bacteria isolated from returned activated sludge.</title>
        <authorList>
            <person name="Van Hamelsveld S."/>
        </authorList>
    </citation>
    <scope>NUCLEOTIDE SEQUENCE [LARGE SCALE GENOMIC DNA]</scope>
    <source>
        <strain evidence="2 3">GW210010_S58</strain>
    </source>
</reference>
<keyword evidence="1" id="KW-0472">Membrane</keyword>
<organism evidence="2 3">
    <name type="scientific">Cupriavidus basilensis</name>
    <dbReference type="NCBI Taxonomy" id="68895"/>
    <lineage>
        <taxon>Bacteria</taxon>
        <taxon>Pseudomonadati</taxon>
        <taxon>Pseudomonadota</taxon>
        <taxon>Betaproteobacteria</taxon>
        <taxon>Burkholderiales</taxon>
        <taxon>Burkholderiaceae</taxon>
        <taxon>Cupriavidus</taxon>
    </lineage>
</organism>